<feature type="transmembrane region" description="Helical" evidence="1">
    <location>
        <begin position="12"/>
        <end position="31"/>
    </location>
</feature>
<keyword evidence="1" id="KW-1133">Transmembrane helix</keyword>
<accession>A0A291TBS6</accession>
<evidence type="ECO:0000313" key="2">
    <source>
        <dbReference type="EMBL" id="ATL90500.1"/>
    </source>
</evidence>
<evidence type="ECO:0000256" key="1">
    <source>
        <dbReference type="SAM" id="Phobius"/>
    </source>
</evidence>
<dbReference type="EMBL" id="CP023819">
    <property type="protein sequence ID" value="ATL90500.1"/>
    <property type="molecule type" value="Genomic_DNA"/>
</dbReference>
<gene>
    <name evidence="2" type="ORF">CRH10_09410</name>
</gene>
<keyword evidence="1" id="KW-0812">Transmembrane</keyword>
<sequence>MDHPPPEDKNHRLQSVVLFVLLALCGMVWYTRFSSTNRDLMVCKRPLTHGKHRCQCPLIAKIRSFD</sequence>
<dbReference type="AlphaFoldDB" id="A0A291TBS6"/>
<dbReference type="Proteomes" id="UP000223709">
    <property type="component" value="Chromosome"/>
</dbReference>
<name>A0A291TBS6_9FIRM</name>
<proteinExistence type="predicted"/>
<organism evidence="2 3">
    <name type="scientific">Faecalibacterium prausnitzii</name>
    <dbReference type="NCBI Taxonomy" id="853"/>
    <lineage>
        <taxon>Bacteria</taxon>
        <taxon>Bacillati</taxon>
        <taxon>Bacillota</taxon>
        <taxon>Clostridia</taxon>
        <taxon>Eubacteriales</taxon>
        <taxon>Oscillospiraceae</taxon>
        <taxon>Faecalibacterium</taxon>
    </lineage>
</organism>
<protein>
    <submittedName>
        <fullName evidence="2">Uncharacterized protein</fullName>
    </submittedName>
</protein>
<evidence type="ECO:0000313" key="3">
    <source>
        <dbReference type="Proteomes" id="UP000223709"/>
    </source>
</evidence>
<keyword evidence="1" id="KW-0472">Membrane</keyword>
<reference evidence="2 3" key="1">
    <citation type="submission" date="2017-10" db="EMBL/GenBank/DDBJ databases">
        <title>Complete Genome Sequence of Faecalibacterium prausnitzii isolated from the gut of healthy adult Indian.</title>
        <authorList>
            <person name="Bag S."/>
            <person name="Ghosh T.S."/>
            <person name="Das B."/>
        </authorList>
    </citation>
    <scope>NUCLEOTIDE SEQUENCE [LARGE SCALE GENOMIC DNA]</scope>
    <source>
        <strain evidence="2 3">Indica</strain>
    </source>
</reference>